<evidence type="ECO:0000313" key="2">
    <source>
        <dbReference type="Proteomes" id="UP000194236"/>
    </source>
</evidence>
<name>A0A1Y3BKI2_EURMA</name>
<organism evidence="1 2">
    <name type="scientific">Euroglyphus maynei</name>
    <name type="common">Mayne's house dust mite</name>
    <dbReference type="NCBI Taxonomy" id="6958"/>
    <lineage>
        <taxon>Eukaryota</taxon>
        <taxon>Metazoa</taxon>
        <taxon>Ecdysozoa</taxon>
        <taxon>Arthropoda</taxon>
        <taxon>Chelicerata</taxon>
        <taxon>Arachnida</taxon>
        <taxon>Acari</taxon>
        <taxon>Acariformes</taxon>
        <taxon>Sarcoptiformes</taxon>
        <taxon>Astigmata</taxon>
        <taxon>Psoroptidia</taxon>
        <taxon>Analgoidea</taxon>
        <taxon>Pyroglyphidae</taxon>
        <taxon>Pyroglyphinae</taxon>
        <taxon>Euroglyphus</taxon>
    </lineage>
</organism>
<dbReference type="AlphaFoldDB" id="A0A1Y3BKI2"/>
<dbReference type="EMBL" id="MUJZ01017864">
    <property type="protein sequence ID" value="OTF80524.1"/>
    <property type="molecule type" value="Genomic_DNA"/>
</dbReference>
<comment type="caution">
    <text evidence="1">The sequence shown here is derived from an EMBL/GenBank/DDBJ whole genome shotgun (WGS) entry which is preliminary data.</text>
</comment>
<accession>A0A1Y3BKI2</accession>
<reference evidence="1 2" key="1">
    <citation type="submission" date="2017-03" db="EMBL/GenBank/DDBJ databases">
        <title>Genome Survey of Euroglyphus maynei.</title>
        <authorList>
            <person name="Arlian L.G."/>
            <person name="Morgan M.S."/>
            <person name="Rider S.D."/>
        </authorList>
    </citation>
    <scope>NUCLEOTIDE SEQUENCE [LARGE SCALE GENOMIC DNA]</scope>
    <source>
        <strain evidence="1">Arlian Lab</strain>
        <tissue evidence="1">Whole body</tissue>
    </source>
</reference>
<keyword evidence="2" id="KW-1185">Reference proteome</keyword>
<protein>
    <submittedName>
        <fullName evidence="1">Uncharacterized protein</fullName>
    </submittedName>
</protein>
<evidence type="ECO:0000313" key="1">
    <source>
        <dbReference type="EMBL" id="OTF80524.1"/>
    </source>
</evidence>
<gene>
    <name evidence="1" type="ORF">BLA29_011976</name>
</gene>
<proteinExistence type="predicted"/>
<dbReference type="Proteomes" id="UP000194236">
    <property type="component" value="Unassembled WGS sequence"/>
</dbReference>
<sequence>MVTVNGHDRNRVDGNVYPFHPECECRKRHVPVVFFPSAHCDGHVFGYDGDEYEPVLDVYVDQ</sequence>